<gene>
    <name evidence="2" type="ORF">Rhow_007660</name>
</gene>
<feature type="domain" description="AAA" evidence="1">
    <location>
        <begin position="27"/>
        <end position="175"/>
    </location>
</feature>
<dbReference type="AlphaFoldDB" id="A0A402CIH7"/>
<dbReference type="InterPro" id="IPR027417">
    <property type="entry name" value="P-loop_NTPase"/>
</dbReference>
<keyword evidence="3" id="KW-1185">Reference proteome</keyword>
<dbReference type="PANTHER" id="PTHR13696">
    <property type="entry name" value="P-LOOP CONTAINING NUCLEOSIDE TRIPHOSPHATE HYDROLASE"/>
    <property type="match status" value="1"/>
</dbReference>
<evidence type="ECO:0000259" key="1">
    <source>
        <dbReference type="Pfam" id="PF13614"/>
    </source>
</evidence>
<comment type="caution">
    <text evidence="2">The sequence shown here is derived from an EMBL/GenBank/DDBJ whole genome shotgun (WGS) entry which is preliminary data.</text>
</comment>
<proteinExistence type="predicted"/>
<evidence type="ECO:0000313" key="2">
    <source>
        <dbReference type="EMBL" id="GCE43430.1"/>
    </source>
</evidence>
<protein>
    <submittedName>
        <fullName evidence="2">Probable chromosome partitioning protein, ParA family</fullName>
    </submittedName>
</protein>
<dbReference type="SUPFAM" id="SSF52540">
    <property type="entry name" value="P-loop containing nucleoside triphosphate hydrolases"/>
    <property type="match status" value="1"/>
</dbReference>
<dbReference type="EMBL" id="BHYM01000073">
    <property type="protein sequence ID" value="GCE43430.1"/>
    <property type="molecule type" value="Genomic_DNA"/>
</dbReference>
<accession>A0A402CIH7</accession>
<organism evidence="2 3">
    <name type="scientific">Rhodococcus wratislaviensis</name>
    <name type="common">Tsukamurella wratislaviensis</name>
    <dbReference type="NCBI Taxonomy" id="44752"/>
    <lineage>
        <taxon>Bacteria</taxon>
        <taxon>Bacillati</taxon>
        <taxon>Actinomycetota</taxon>
        <taxon>Actinomycetes</taxon>
        <taxon>Mycobacteriales</taxon>
        <taxon>Nocardiaceae</taxon>
        <taxon>Rhodococcus</taxon>
    </lineage>
</organism>
<dbReference type="Pfam" id="PF13614">
    <property type="entry name" value="AAA_31"/>
    <property type="match status" value="1"/>
</dbReference>
<dbReference type="Proteomes" id="UP000287519">
    <property type="component" value="Unassembled WGS sequence"/>
</dbReference>
<name>A0A402CIH7_RHOWR</name>
<dbReference type="InterPro" id="IPR050678">
    <property type="entry name" value="DNA_Partitioning_ATPase"/>
</dbReference>
<dbReference type="InterPro" id="IPR025669">
    <property type="entry name" value="AAA_dom"/>
</dbReference>
<reference evidence="2 3" key="1">
    <citation type="submission" date="2018-11" db="EMBL/GenBank/DDBJ databases">
        <title>Microbial catabolism of amino acid.</title>
        <authorList>
            <person name="Hibi M."/>
            <person name="Ogawa J."/>
        </authorList>
    </citation>
    <scope>NUCLEOTIDE SEQUENCE [LARGE SCALE GENOMIC DNA]</scope>
    <source>
        <strain evidence="2 3">C31-06</strain>
    </source>
</reference>
<dbReference type="Gene3D" id="3.40.50.300">
    <property type="entry name" value="P-loop containing nucleotide triphosphate hydrolases"/>
    <property type="match status" value="1"/>
</dbReference>
<evidence type="ECO:0000313" key="3">
    <source>
        <dbReference type="Proteomes" id="UP000287519"/>
    </source>
</evidence>
<dbReference type="PANTHER" id="PTHR13696:SF52">
    <property type="entry name" value="PARA FAMILY PROTEIN CT_582"/>
    <property type="match status" value="1"/>
</dbReference>
<sequence>MHGASPESDINPMHDIQPQGVPVATYAVATLSGSAGKTTTVTSTATLLAQDGYRVRVLDMDSQANASTWLGYPEASGKTAADVLRRNASIKDVERPARVVRGYDEGDQPVYEEIPNLTIVPAARDTLDKLIVELPAVTGGVLHLRDALEEADPVDVTLIDSPGSLNVLVIAGILATTVDEEGPHGSWGLITCTKPSGKENEGIPALEQELRKIKRTYRVDVPLLSIVPCAVPPIGDVYREQMDDLLSEYADRVTPPIRRASIVDEAYTNYVPVPIYGYRAKTVTSDYRAALTHMQKLGLFGQRAVVA</sequence>